<proteinExistence type="predicted"/>
<sequence>MASKELPIRQKNRHLFSSGILKRKTKTIKKKERKKIKAQRNPSKSPIKAKSSQFSQRIQHRIKIHLIHPSICNTQFVPRQTIYFRKALKTKGKKEKYK</sequence>
<dbReference type="AlphaFoldDB" id="A0A2P2N4U0"/>
<name>A0A2P2N4U0_RHIMU</name>
<dbReference type="EMBL" id="GGEC01056994">
    <property type="protein sequence ID" value="MBX37478.1"/>
    <property type="molecule type" value="Transcribed_RNA"/>
</dbReference>
<accession>A0A2P2N4U0</accession>
<feature type="compositionally biased region" description="Basic residues" evidence="1">
    <location>
        <begin position="21"/>
        <end position="38"/>
    </location>
</feature>
<feature type="compositionally biased region" description="Polar residues" evidence="1">
    <location>
        <begin position="40"/>
        <end position="55"/>
    </location>
</feature>
<organism evidence="2">
    <name type="scientific">Rhizophora mucronata</name>
    <name type="common">Asiatic mangrove</name>
    <dbReference type="NCBI Taxonomy" id="61149"/>
    <lineage>
        <taxon>Eukaryota</taxon>
        <taxon>Viridiplantae</taxon>
        <taxon>Streptophyta</taxon>
        <taxon>Embryophyta</taxon>
        <taxon>Tracheophyta</taxon>
        <taxon>Spermatophyta</taxon>
        <taxon>Magnoliopsida</taxon>
        <taxon>eudicotyledons</taxon>
        <taxon>Gunneridae</taxon>
        <taxon>Pentapetalae</taxon>
        <taxon>rosids</taxon>
        <taxon>fabids</taxon>
        <taxon>Malpighiales</taxon>
        <taxon>Rhizophoraceae</taxon>
        <taxon>Rhizophora</taxon>
    </lineage>
</organism>
<reference evidence="2" key="1">
    <citation type="submission" date="2018-02" db="EMBL/GenBank/DDBJ databases">
        <title>Rhizophora mucronata_Transcriptome.</title>
        <authorList>
            <person name="Meera S.P."/>
            <person name="Sreeshan A."/>
            <person name="Augustine A."/>
        </authorList>
    </citation>
    <scope>NUCLEOTIDE SEQUENCE</scope>
    <source>
        <tissue evidence="2">Leaf</tissue>
    </source>
</reference>
<evidence type="ECO:0000313" key="2">
    <source>
        <dbReference type="EMBL" id="MBX37478.1"/>
    </source>
</evidence>
<protein>
    <submittedName>
        <fullName evidence="2">Uncharacterized protein</fullName>
    </submittedName>
</protein>
<feature type="region of interest" description="Disordered" evidence="1">
    <location>
        <begin position="1"/>
        <end position="55"/>
    </location>
</feature>
<evidence type="ECO:0000256" key="1">
    <source>
        <dbReference type="SAM" id="MobiDB-lite"/>
    </source>
</evidence>